<dbReference type="GO" id="GO:0017017">
    <property type="term" value="F:MAP kinase tyrosine/serine/threonine phosphatase activity"/>
    <property type="evidence" value="ECO:0007669"/>
    <property type="project" value="TreeGrafter"/>
</dbReference>
<dbReference type="Gene3D" id="3.90.190.10">
    <property type="entry name" value="Protein tyrosine phosphatase superfamily"/>
    <property type="match status" value="1"/>
</dbReference>
<evidence type="ECO:0000313" key="9">
    <source>
        <dbReference type="Proteomes" id="UP001150238"/>
    </source>
</evidence>
<dbReference type="SUPFAM" id="SSF52799">
    <property type="entry name" value="(Phosphotyrosine protein) phosphatases II"/>
    <property type="match status" value="1"/>
</dbReference>
<dbReference type="GO" id="GO:0033550">
    <property type="term" value="F:MAP kinase tyrosine phosphatase activity"/>
    <property type="evidence" value="ECO:0007669"/>
    <property type="project" value="TreeGrafter"/>
</dbReference>
<name>A0A9W8ZT45_9AGAR</name>
<dbReference type="PROSITE" id="PS50056">
    <property type="entry name" value="TYR_PHOSPHATASE_2"/>
    <property type="match status" value="1"/>
</dbReference>
<dbReference type="GO" id="GO:0005737">
    <property type="term" value="C:cytoplasm"/>
    <property type="evidence" value="ECO:0007669"/>
    <property type="project" value="TreeGrafter"/>
</dbReference>
<keyword evidence="4" id="KW-0904">Protein phosphatase</keyword>
<dbReference type="AlphaFoldDB" id="A0A9W8ZT45"/>
<comment type="caution">
    <text evidence="8">The sequence shown here is derived from an EMBL/GenBank/DDBJ whole genome shotgun (WGS) entry which is preliminary data.</text>
</comment>
<evidence type="ECO:0000313" key="8">
    <source>
        <dbReference type="EMBL" id="KAJ4465998.1"/>
    </source>
</evidence>
<proteinExistence type="inferred from homology"/>
<accession>A0A9W8ZT45</accession>
<evidence type="ECO:0000256" key="4">
    <source>
        <dbReference type="ARBA" id="ARBA00022912"/>
    </source>
</evidence>
<reference evidence="8" key="1">
    <citation type="submission" date="2022-08" db="EMBL/GenBank/DDBJ databases">
        <authorList>
            <consortium name="DOE Joint Genome Institute"/>
            <person name="Min B."/>
            <person name="Riley R."/>
            <person name="Sierra-Patev S."/>
            <person name="Naranjo-Ortiz M."/>
            <person name="Looney B."/>
            <person name="Konkel Z."/>
            <person name="Slot J.C."/>
            <person name="Sakamoto Y."/>
            <person name="Steenwyk J.L."/>
            <person name="Rokas A."/>
            <person name="Carro J."/>
            <person name="Camarero S."/>
            <person name="Ferreira P."/>
            <person name="Molpeceres G."/>
            <person name="Ruiz-Duenas F.J."/>
            <person name="Serrano A."/>
            <person name="Henrissat B."/>
            <person name="Drula E."/>
            <person name="Hughes K.W."/>
            <person name="Mata J.L."/>
            <person name="Ishikawa N.K."/>
            <person name="Vargas-Isla R."/>
            <person name="Ushijima S."/>
            <person name="Smith C.A."/>
            <person name="Ahrendt S."/>
            <person name="Andreopoulos W."/>
            <person name="He G."/>
            <person name="Labutti K."/>
            <person name="Lipzen A."/>
            <person name="Ng V."/>
            <person name="Sandor L."/>
            <person name="Barry K."/>
            <person name="Martinez A.T."/>
            <person name="Xiao Y."/>
            <person name="Gibbons J.G."/>
            <person name="Terashima K."/>
            <person name="Hibbett D.S."/>
            <person name="Grigoriev I.V."/>
        </authorList>
    </citation>
    <scope>NUCLEOTIDE SEQUENCE</scope>
    <source>
        <strain evidence="8">Sp2 HRB7682 ss15</strain>
    </source>
</reference>
<evidence type="ECO:0000256" key="5">
    <source>
        <dbReference type="SAM" id="MobiDB-lite"/>
    </source>
</evidence>
<dbReference type="SMART" id="SM00195">
    <property type="entry name" value="DSPc"/>
    <property type="match status" value="1"/>
</dbReference>
<dbReference type="PANTHER" id="PTHR10159:SF519">
    <property type="entry name" value="DUAL SPECIFICITY PROTEIN PHOSPHATASE MPK3"/>
    <property type="match status" value="1"/>
</dbReference>
<dbReference type="GO" id="GO:0008330">
    <property type="term" value="F:protein tyrosine/threonine phosphatase activity"/>
    <property type="evidence" value="ECO:0007669"/>
    <property type="project" value="TreeGrafter"/>
</dbReference>
<dbReference type="EMBL" id="JANVFS010000047">
    <property type="protein sequence ID" value="KAJ4465998.1"/>
    <property type="molecule type" value="Genomic_DNA"/>
</dbReference>
<feature type="domain" description="Tyrosine specific protein phosphatases" evidence="7">
    <location>
        <begin position="172"/>
        <end position="225"/>
    </location>
</feature>
<dbReference type="Pfam" id="PF00782">
    <property type="entry name" value="DSPc"/>
    <property type="match status" value="1"/>
</dbReference>
<keyword evidence="3" id="KW-0378">Hydrolase</keyword>
<dbReference type="InterPro" id="IPR029021">
    <property type="entry name" value="Prot-tyrosine_phosphatase-like"/>
</dbReference>
<dbReference type="PROSITE" id="PS50054">
    <property type="entry name" value="TYR_PHOSPHATASE_DUAL"/>
    <property type="match status" value="1"/>
</dbReference>
<evidence type="ECO:0000256" key="1">
    <source>
        <dbReference type="ARBA" id="ARBA00008601"/>
    </source>
</evidence>
<sequence>MSCAKVATMPSGFPPYTIPTMSYHNGLWPQTATNSPSGGSSSSSSLLTPLSTVTRSSSHYSQSSASHFKNPPLSQRPYRPGTPNISPPPTSRNLASEIIPRLYISDLSFAENPALLRTYHITHILSILPESLSLPPDAELRLILGYTPVRLQIRDVEDFPFAELAAHLPTTTGFIQTAFKANPESRVLVHCVEGISRSVSVVAAFLMAQYGWTPMEAVGYVKEKRKIANPNFGFVKQLYEYGREALGKRGLIEGM</sequence>
<feature type="domain" description="Tyrosine-protein phosphatase" evidence="6">
    <location>
        <begin position="94"/>
        <end position="247"/>
    </location>
</feature>
<dbReference type="InterPro" id="IPR000387">
    <property type="entry name" value="Tyr_Pase_dom"/>
</dbReference>
<protein>
    <recommendedName>
        <fullName evidence="2">protein-tyrosine-phosphatase</fullName>
        <ecNumber evidence="2">3.1.3.48</ecNumber>
    </recommendedName>
</protein>
<dbReference type="InterPro" id="IPR000340">
    <property type="entry name" value="Dual-sp_phosphatase_cat-dom"/>
</dbReference>
<reference evidence="8" key="2">
    <citation type="journal article" date="2023" name="Proc. Natl. Acad. Sci. U.S.A.">
        <title>A global phylogenomic analysis of the shiitake genus Lentinula.</title>
        <authorList>
            <person name="Sierra-Patev S."/>
            <person name="Min B."/>
            <person name="Naranjo-Ortiz M."/>
            <person name="Looney B."/>
            <person name="Konkel Z."/>
            <person name="Slot J.C."/>
            <person name="Sakamoto Y."/>
            <person name="Steenwyk J.L."/>
            <person name="Rokas A."/>
            <person name="Carro J."/>
            <person name="Camarero S."/>
            <person name="Ferreira P."/>
            <person name="Molpeceres G."/>
            <person name="Ruiz-Duenas F.J."/>
            <person name="Serrano A."/>
            <person name="Henrissat B."/>
            <person name="Drula E."/>
            <person name="Hughes K.W."/>
            <person name="Mata J.L."/>
            <person name="Ishikawa N.K."/>
            <person name="Vargas-Isla R."/>
            <person name="Ushijima S."/>
            <person name="Smith C.A."/>
            <person name="Donoghue J."/>
            <person name="Ahrendt S."/>
            <person name="Andreopoulos W."/>
            <person name="He G."/>
            <person name="LaButti K."/>
            <person name="Lipzen A."/>
            <person name="Ng V."/>
            <person name="Riley R."/>
            <person name="Sandor L."/>
            <person name="Barry K."/>
            <person name="Martinez A.T."/>
            <person name="Xiao Y."/>
            <person name="Gibbons J.G."/>
            <person name="Terashima K."/>
            <person name="Grigoriev I.V."/>
            <person name="Hibbett D."/>
        </authorList>
    </citation>
    <scope>NUCLEOTIDE SEQUENCE</scope>
    <source>
        <strain evidence="8">Sp2 HRB7682 ss15</strain>
    </source>
</reference>
<evidence type="ECO:0000259" key="6">
    <source>
        <dbReference type="PROSITE" id="PS50054"/>
    </source>
</evidence>
<evidence type="ECO:0000259" key="7">
    <source>
        <dbReference type="PROSITE" id="PS50056"/>
    </source>
</evidence>
<evidence type="ECO:0000256" key="3">
    <source>
        <dbReference type="ARBA" id="ARBA00022801"/>
    </source>
</evidence>
<gene>
    <name evidence="8" type="ORF">C8J55DRAFT_245706</name>
</gene>
<dbReference type="GO" id="GO:0043409">
    <property type="term" value="P:negative regulation of MAPK cascade"/>
    <property type="evidence" value="ECO:0007669"/>
    <property type="project" value="TreeGrafter"/>
</dbReference>
<comment type="similarity">
    <text evidence="1">Belongs to the protein-tyrosine phosphatase family. Non-receptor class dual specificity subfamily.</text>
</comment>
<evidence type="ECO:0000256" key="2">
    <source>
        <dbReference type="ARBA" id="ARBA00013064"/>
    </source>
</evidence>
<dbReference type="PANTHER" id="PTHR10159">
    <property type="entry name" value="DUAL SPECIFICITY PROTEIN PHOSPHATASE"/>
    <property type="match status" value="1"/>
</dbReference>
<feature type="region of interest" description="Disordered" evidence="5">
    <location>
        <begin position="58"/>
        <end position="91"/>
    </location>
</feature>
<dbReference type="InterPro" id="IPR020422">
    <property type="entry name" value="TYR_PHOSPHATASE_DUAL_dom"/>
</dbReference>
<dbReference type="Proteomes" id="UP001150238">
    <property type="component" value="Unassembled WGS sequence"/>
</dbReference>
<dbReference type="CDD" id="cd14498">
    <property type="entry name" value="DSP"/>
    <property type="match status" value="1"/>
</dbReference>
<organism evidence="8 9">
    <name type="scientific">Lentinula lateritia</name>
    <dbReference type="NCBI Taxonomy" id="40482"/>
    <lineage>
        <taxon>Eukaryota</taxon>
        <taxon>Fungi</taxon>
        <taxon>Dikarya</taxon>
        <taxon>Basidiomycota</taxon>
        <taxon>Agaricomycotina</taxon>
        <taxon>Agaricomycetes</taxon>
        <taxon>Agaricomycetidae</taxon>
        <taxon>Agaricales</taxon>
        <taxon>Marasmiineae</taxon>
        <taxon>Omphalotaceae</taxon>
        <taxon>Lentinula</taxon>
    </lineage>
</organism>
<dbReference type="EC" id="3.1.3.48" evidence="2"/>